<evidence type="ECO:0000313" key="2">
    <source>
        <dbReference type="EMBL" id="PYD75619.1"/>
    </source>
</evidence>
<dbReference type="EMBL" id="NOXG01000007">
    <property type="protein sequence ID" value="PYD75619.1"/>
    <property type="molecule type" value="Genomic_DNA"/>
</dbReference>
<gene>
    <name evidence="2" type="ORF">CFR71_08645</name>
</gene>
<protein>
    <submittedName>
        <fullName evidence="2">Uncharacterized protein</fullName>
    </submittedName>
</protein>
<comment type="caution">
    <text evidence="2">The sequence shown here is derived from an EMBL/GenBank/DDBJ whole genome shotgun (WGS) entry which is preliminary data.</text>
</comment>
<accession>A0A318QJZ5</accession>
<dbReference type="AlphaFoldDB" id="A0A318QJZ5"/>
<reference evidence="2 3" key="1">
    <citation type="submission" date="2017-07" db="EMBL/GenBank/DDBJ databases">
        <title>A draft genome sequence of Komagataeibacter sp. T5K1.</title>
        <authorList>
            <person name="Skraban J."/>
            <person name="Cleenwerck I."/>
            <person name="Vandamme P."/>
            <person name="Trcek J."/>
        </authorList>
    </citation>
    <scope>NUCLEOTIDE SEQUENCE [LARGE SCALE GENOMIC DNA]</scope>
    <source>
        <strain evidence="2 3">T5K1</strain>
    </source>
</reference>
<name>A0A318QJZ5_9PROT</name>
<evidence type="ECO:0000313" key="3">
    <source>
        <dbReference type="Proteomes" id="UP000247609"/>
    </source>
</evidence>
<organism evidence="2 3">
    <name type="scientific">Novacetimonas pomaceti</name>
    <dbReference type="NCBI Taxonomy" id="2021998"/>
    <lineage>
        <taxon>Bacteria</taxon>
        <taxon>Pseudomonadati</taxon>
        <taxon>Pseudomonadota</taxon>
        <taxon>Alphaproteobacteria</taxon>
        <taxon>Acetobacterales</taxon>
        <taxon>Acetobacteraceae</taxon>
        <taxon>Novacetimonas</taxon>
    </lineage>
</organism>
<feature type="region of interest" description="Disordered" evidence="1">
    <location>
        <begin position="1"/>
        <end position="45"/>
    </location>
</feature>
<sequence>MRRANMSKYVSGPRDARYNTRPGSMCPPHASFPSEPAARDGAQATDRPVFRASVLFARGILRQRLFTRRATDVDKKVGNHAC</sequence>
<proteinExistence type="predicted"/>
<dbReference type="Proteomes" id="UP000247609">
    <property type="component" value="Unassembled WGS sequence"/>
</dbReference>
<evidence type="ECO:0000256" key="1">
    <source>
        <dbReference type="SAM" id="MobiDB-lite"/>
    </source>
</evidence>